<dbReference type="Pfam" id="PF13632">
    <property type="entry name" value="Glyco_trans_2_3"/>
    <property type="match status" value="1"/>
</dbReference>
<keyword evidence="5 8" id="KW-1133">Transmembrane helix</keyword>
<evidence type="ECO:0000256" key="7">
    <source>
        <dbReference type="SAM" id="MobiDB-lite"/>
    </source>
</evidence>
<comment type="caution">
    <text evidence="10">The sequence shown here is derived from an EMBL/GenBank/DDBJ whole genome shotgun (WGS) entry which is preliminary data.</text>
</comment>
<dbReference type="EMBL" id="JAWCUI010000071">
    <property type="protein sequence ID" value="KAL1889655.1"/>
    <property type="molecule type" value="Genomic_DNA"/>
</dbReference>
<dbReference type="Proteomes" id="UP001583186">
    <property type="component" value="Unassembled WGS sequence"/>
</dbReference>
<feature type="domain" description="Glycosyltransferase 2-like" evidence="9">
    <location>
        <begin position="422"/>
        <end position="610"/>
    </location>
</feature>
<evidence type="ECO:0000313" key="10">
    <source>
        <dbReference type="EMBL" id="KAL1889655.1"/>
    </source>
</evidence>
<sequence>MQSHDYYDDGSGADQPYDNPVEMHDMNNRSPPYQRMPPPRPQRPEAQHTPFSNNMQPPAAEQYGYVSQDDGYATPSPYQDRHDRRWMAGPSPTDYSRPLVSPRQTPVYQSAHTSSTAVNTEGGDNASGSPPWALNLNNGSSGFLTESHNMYNSGFQSNMSSPRNSGRASTIDLAYLKRHKPMASMTDSRPPSRDQSHVTLTNLLNQTPEPVLSDDWVVPGTVAQIHNRDDADTWKGWRRYVYKLTPYLTMLNMGLYLLYLTYRIICIVAAQNKYRTTFAAAWLFVAVEVATAIPSLMHNCWTVMSIHKRRRPKLRWMGDDAPTVDVFITCCKEDNDVIMDTVRGACDLDYPRKRFRVIVLDDGAVESLAKEVEALSASYPNLMYIARPKYPGVPHHFKAGNLNYGLDASLNFPGGAGEYMAALDADMIPERQWLRAIIPHLVVDPKMALACPPQLFYNTPPGDPLAQSLDFFVHVIEPIKDTMGVAWCTGSGYVARREALTEIGNFPLGSLAEDVATSTKMLGKGWKTAFIHEPLQYGTVPDDFASHLKQRTRWAIGTVDTSFKLNFCLWGDSVRQMSFAQRFSGFLYASLSLYTILLNISLFAIPIILLLGKQLVAYADEGQLRWLVRACFAAMISNRLCELVMFIPSGYHTGQRGSRYQLWMSPYIALCLIRAFALPKWLGGQAQAFTPTGSISSKLNERDAKIRKNMFKRLWAIIVNYMGWFHVGFVYVTLVGVAMSTYRCFFWYTSVKTVLQGLVTHAFWPPLTFLFICSSMWTPIAYAIDPPSMPDREDLLNRDPKTGVAHPTDKAKKIAMNGQTAWYELEYTTTTLYTALIFVMSFLPFLF</sequence>
<keyword evidence="2" id="KW-0328">Glycosyltransferase</keyword>
<feature type="transmembrane region" description="Helical" evidence="8">
    <location>
        <begin position="282"/>
        <end position="306"/>
    </location>
</feature>
<reference evidence="10 11" key="1">
    <citation type="journal article" date="2024" name="IMA Fungus">
        <title>IMA Genome - F19 : A genome assembly and annotation guide to empower mycologists, including annotated draft genome sequences of Ceratocystis pirilliformis, Diaporthe australafricana, Fusarium ophioides, Paecilomyces lecythidis, and Sporothrix stenoceras.</title>
        <authorList>
            <person name="Aylward J."/>
            <person name="Wilson A.M."/>
            <person name="Visagie C.M."/>
            <person name="Spraker J."/>
            <person name="Barnes I."/>
            <person name="Buitendag C."/>
            <person name="Ceriani C."/>
            <person name="Del Mar Angel L."/>
            <person name="du Plessis D."/>
            <person name="Fuchs T."/>
            <person name="Gasser K."/>
            <person name="Kramer D."/>
            <person name="Li W."/>
            <person name="Munsamy K."/>
            <person name="Piso A."/>
            <person name="Price J.L."/>
            <person name="Sonnekus B."/>
            <person name="Thomas C."/>
            <person name="van der Nest A."/>
            <person name="van Dijk A."/>
            <person name="van Heerden A."/>
            <person name="van Vuuren N."/>
            <person name="Yilmaz N."/>
            <person name="Duong T.A."/>
            <person name="van der Merwe N.A."/>
            <person name="Wingfield M.J."/>
            <person name="Wingfield B.D."/>
        </authorList>
    </citation>
    <scope>NUCLEOTIDE SEQUENCE [LARGE SCALE GENOMIC DNA]</scope>
    <source>
        <strain evidence="10 11">CMW 5346</strain>
    </source>
</reference>
<keyword evidence="3" id="KW-0808">Transferase</keyword>
<keyword evidence="4 8" id="KW-0812">Transmembrane</keyword>
<feature type="transmembrane region" description="Helical" evidence="8">
    <location>
        <begin position="714"/>
        <end position="742"/>
    </location>
</feature>
<dbReference type="Gene3D" id="3.90.550.10">
    <property type="entry name" value="Spore Coat Polysaccharide Biosynthesis Protein SpsA, Chain A"/>
    <property type="match status" value="1"/>
</dbReference>
<evidence type="ECO:0000256" key="4">
    <source>
        <dbReference type="ARBA" id="ARBA00022692"/>
    </source>
</evidence>
<evidence type="ECO:0000256" key="5">
    <source>
        <dbReference type="ARBA" id="ARBA00022989"/>
    </source>
</evidence>
<keyword evidence="6 8" id="KW-0472">Membrane</keyword>
<feature type="compositionally biased region" description="Polar residues" evidence="7">
    <location>
        <begin position="102"/>
        <end position="119"/>
    </location>
</feature>
<accession>A0ABR3YNT8</accession>
<gene>
    <name evidence="10" type="ORF">Sste5346_008774</name>
</gene>
<dbReference type="PANTHER" id="PTHR43867:SF2">
    <property type="entry name" value="CELLULOSE SYNTHASE CATALYTIC SUBUNIT A [UDP-FORMING]"/>
    <property type="match status" value="1"/>
</dbReference>
<feature type="transmembrane region" description="Helical" evidence="8">
    <location>
        <begin position="585"/>
        <end position="611"/>
    </location>
</feature>
<keyword evidence="11" id="KW-1185">Reference proteome</keyword>
<feature type="transmembrane region" description="Helical" evidence="8">
    <location>
        <begin position="762"/>
        <end position="784"/>
    </location>
</feature>
<evidence type="ECO:0000256" key="1">
    <source>
        <dbReference type="ARBA" id="ARBA00004141"/>
    </source>
</evidence>
<evidence type="ECO:0000256" key="3">
    <source>
        <dbReference type="ARBA" id="ARBA00022679"/>
    </source>
</evidence>
<feature type="region of interest" description="Disordered" evidence="7">
    <location>
        <begin position="1"/>
        <end position="134"/>
    </location>
</feature>
<dbReference type="InterPro" id="IPR029044">
    <property type="entry name" value="Nucleotide-diphossugar_trans"/>
</dbReference>
<evidence type="ECO:0000256" key="8">
    <source>
        <dbReference type="SAM" id="Phobius"/>
    </source>
</evidence>
<proteinExistence type="predicted"/>
<feature type="transmembrane region" description="Helical" evidence="8">
    <location>
        <begin position="247"/>
        <end position="270"/>
    </location>
</feature>
<evidence type="ECO:0000256" key="6">
    <source>
        <dbReference type="ARBA" id="ARBA00023136"/>
    </source>
</evidence>
<feature type="transmembrane region" description="Helical" evidence="8">
    <location>
        <begin position="825"/>
        <end position="846"/>
    </location>
</feature>
<evidence type="ECO:0000313" key="11">
    <source>
        <dbReference type="Proteomes" id="UP001583186"/>
    </source>
</evidence>
<evidence type="ECO:0000256" key="2">
    <source>
        <dbReference type="ARBA" id="ARBA00022676"/>
    </source>
</evidence>
<evidence type="ECO:0000259" key="9">
    <source>
        <dbReference type="Pfam" id="PF13632"/>
    </source>
</evidence>
<dbReference type="InterPro" id="IPR001173">
    <property type="entry name" value="Glyco_trans_2-like"/>
</dbReference>
<comment type="subcellular location">
    <subcellularLocation>
        <location evidence="1">Membrane</location>
        <topology evidence="1">Multi-pass membrane protein</topology>
    </subcellularLocation>
</comment>
<protein>
    <recommendedName>
        <fullName evidence="9">Glycosyltransferase 2-like domain-containing protein</fullName>
    </recommendedName>
</protein>
<dbReference type="CDD" id="cd06421">
    <property type="entry name" value="CESA_CelA_like"/>
    <property type="match status" value="1"/>
</dbReference>
<organism evidence="10 11">
    <name type="scientific">Sporothrix stenoceras</name>
    <dbReference type="NCBI Taxonomy" id="5173"/>
    <lineage>
        <taxon>Eukaryota</taxon>
        <taxon>Fungi</taxon>
        <taxon>Dikarya</taxon>
        <taxon>Ascomycota</taxon>
        <taxon>Pezizomycotina</taxon>
        <taxon>Sordariomycetes</taxon>
        <taxon>Sordariomycetidae</taxon>
        <taxon>Ophiostomatales</taxon>
        <taxon>Ophiostomataceae</taxon>
        <taxon>Sporothrix</taxon>
    </lineage>
</organism>
<dbReference type="SUPFAM" id="SSF53448">
    <property type="entry name" value="Nucleotide-diphospho-sugar transferases"/>
    <property type="match status" value="1"/>
</dbReference>
<dbReference type="PANTHER" id="PTHR43867">
    <property type="entry name" value="CELLULOSE SYNTHASE CATALYTIC SUBUNIT A [UDP-FORMING]"/>
    <property type="match status" value="1"/>
</dbReference>
<name>A0ABR3YNT8_9PEZI</name>
<dbReference type="InterPro" id="IPR050321">
    <property type="entry name" value="Glycosyltr_2/OpgH_subfam"/>
</dbReference>